<gene>
    <name evidence="1" type="ORF">EM932_19365</name>
</gene>
<dbReference type="AlphaFoldDB" id="A0A4S1DRJ5"/>
<protein>
    <submittedName>
        <fullName evidence="1">Gliding motility-associated C-terminal domain-containing protein</fullName>
    </submittedName>
</protein>
<reference evidence="1 2" key="1">
    <citation type="submission" date="2019-04" db="EMBL/GenBank/DDBJ databases">
        <authorList>
            <person name="Liu A."/>
        </authorList>
    </citation>
    <scope>NUCLEOTIDE SEQUENCE [LARGE SCALE GENOMIC DNA]</scope>
    <source>
        <strain evidence="1 2">RZ03</strain>
    </source>
</reference>
<dbReference type="EMBL" id="SRSO01000041">
    <property type="protein sequence ID" value="TGV00507.1"/>
    <property type="molecule type" value="Genomic_DNA"/>
</dbReference>
<dbReference type="Proteomes" id="UP000307602">
    <property type="component" value="Unassembled WGS sequence"/>
</dbReference>
<dbReference type="Pfam" id="PF13585">
    <property type="entry name" value="CHU_C"/>
    <property type="match status" value="1"/>
</dbReference>
<dbReference type="RefSeq" id="WP_135878861.1">
    <property type="nucleotide sequence ID" value="NZ_SRSO01000041.1"/>
</dbReference>
<evidence type="ECO:0000313" key="2">
    <source>
        <dbReference type="Proteomes" id="UP000307602"/>
    </source>
</evidence>
<keyword evidence="2" id="KW-1185">Reference proteome</keyword>
<comment type="caution">
    <text evidence="1">The sequence shown here is derived from an EMBL/GenBank/DDBJ whole genome shotgun (WGS) entry which is preliminary data.</text>
</comment>
<organism evidence="1 2">
    <name type="scientific">Flavivirga rizhaonensis</name>
    <dbReference type="NCBI Taxonomy" id="2559571"/>
    <lineage>
        <taxon>Bacteria</taxon>
        <taxon>Pseudomonadati</taxon>
        <taxon>Bacteroidota</taxon>
        <taxon>Flavobacteriia</taxon>
        <taxon>Flavobacteriales</taxon>
        <taxon>Flavobacteriaceae</taxon>
        <taxon>Flavivirga</taxon>
    </lineage>
</organism>
<sequence>MLKKILFFVIIISSITKTQAQCTDERRIDICDMTIVDSDPSNPEPDGIINLYDRYNALPGVTPIDPTMGNWFDPNFNFALDGSGNLHLWDLDRSSIVETDHQFHFLSATSGCPDDILIRFNVVVGAFSGYAKGAGTTGANVQICDLNSTPRNRCNLEVDIDLFNALEPIPSPHLNGTWVYNGGGSGFISLNGSDLTVTIPYDVGPSRVDQQTFHFTYIVQGMDPCNTAPYPSEARTDVSVSVVRKVFSGYSKNQRICEDDIKSGAYDADIDLRNDEFLALEDVDGTWRGSGFGQVTNPIDSRINIKDIYDQIIARDGVKFGCARVNYDYTVKQRSGVCEDTTSTVSFKIYEDLRPFSQRGTLPSYCEDDPSQPATINLYNELEFTTENGISFEYNNNAWTNWRLVSGPSNLGLVSNGNLPFPQAGYSSLGPVSLLNAPPGDYVFEYVVYPEYNCWPDSFQVLDYSSDYCNTTPNNMLPCREERAQVRFRIHPKLYAGEDTEGLLFCETDPTIAAPLDLFTLLTTNGVDNIYQGPQGRWVDSNTGNSITNPFTVPQINNQQTFNFEYITRTVNNCEDRARLSFTVFEEYQSGVGLSRRDVCDNNVPFDLFDDLMGNPNTNGTWTGPNGYTSASHNAIFTPGVSDEGDYIYTVPDNVDVFTGTIMCTGNSATITVVNHQSPSAGTSGSYFVCRSDLQVDLVDYLGPSADSGGVFRNLDTTDLLTGSLLDVSQLGAGTYNFQYEIQGHVSCNLSTSQISITVVEVPSPNATDQIFCASVGATVLDLVATNGIDFNWYDNIDDTSPLSIGTVLINGEDYFVAAVDSEGCESPRIGILVELLPLNHPDCVSCFKDGISVNGDGENDAFDLCGLPTVFPNFELNIYNRFGTLVYKGNRDTPLFEGKSNVSLTVGDELPSGVYFYVFDPKDGVTDPIQGNFYLSR</sequence>
<dbReference type="OrthoDB" id="1236981at2"/>
<accession>A0A4S1DRJ5</accession>
<evidence type="ECO:0000313" key="1">
    <source>
        <dbReference type="EMBL" id="TGV00507.1"/>
    </source>
</evidence>
<proteinExistence type="predicted"/>
<name>A0A4S1DRJ5_9FLAO</name>